<name>A0A8K0KX08_LADFU</name>
<keyword evidence="3" id="KW-1185">Reference proteome</keyword>
<accession>A0A8K0KX08</accession>
<feature type="non-terminal residue" evidence="2">
    <location>
        <position position="604"/>
    </location>
</feature>
<comment type="caution">
    <text evidence="2">The sequence shown here is derived from an EMBL/GenBank/DDBJ whole genome shotgun (WGS) entry which is preliminary data.</text>
</comment>
<feature type="compositionally biased region" description="Basic and acidic residues" evidence="1">
    <location>
        <begin position="417"/>
        <end position="456"/>
    </location>
</feature>
<feature type="region of interest" description="Disordered" evidence="1">
    <location>
        <begin position="116"/>
        <end position="143"/>
    </location>
</feature>
<feature type="compositionally biased region" description="Basic residues" evidence="1">
    <location>
        <begin position="404"/>
        <end position="416"/>
    </location>
</feature>
<feature type="region of interest" description="Disordered" evidence="1">
    <location>
        <begin position="337"/>
        <end position="604"/>
    </location>
</feature>
<evidence type="ECO:0000313" key="2">
    <source>
        <dbReference type="EMBL" id="KAG8239638.1"/>
    </source>
</evidence>
<reference evidence="2" key="1">
    <citation type="submission" date="2013-04" db="EMBL/GenBank/DDBJ databases">
        <authorList>
            <person name="Qu J."/>
            <person name="Murali S.C."/>
            <person name="Bandaranaike D."/>
            <person name="Bellair M."/>
            <person name="Blankenburg K."/>
            <person name="Chao H."/>
            <person name="Dinh H."/>
            <person name="Doddapaneni H."/>
            <person name="Downs B."/>
            <person name="Dugan-Rocha S."/>
            <person name="Elkadiri S."/>
            <person name="Gnanaolivu R.D."/>
            <person name="Hernandez B."/>
            <person name="Javaid M."/>
            <person name="Jayaseelan J.C."/>
            <person name="Lee S."/>
            <person name="Li M."/>
            <person name="Ming W."/>
            <person name="Munidasa M."/>
            <person name="Muniz J."/>
            <person name="Nguyen L."/>
            <person name="Ongeri F."/>
            <person name="Osuji N."/>
            <person name="Pu L.-L."/>
            <person name="Puazo M."/>
            <person name="Qu C."/>
            <person name="Quiroz J."/>
            <person name="Raj R."/>
            <person name="Weissenberger G."/>
            <person name="Xin Y."/>
            <person name="Zou X."/>
            <person name="Han Y."/>
            <person name="Richards S."/>
            <person name="Worley K."/>
            <person name="Muzny D."/>
            <person name="Gibbs R."/>
        </authorList>
    </citation>
    <scope>NUCLEOTIDE SEQUENCE</scope>
    <source>
        <strain evidence="2">Sampled in the wild</strain>
    </source>
</reference>
<feature type="region of interest" description="Disordered" evidence="1">
    <location>
        <begin position="83"/>
        <end position="103"/>
    </location>
</feature>
<organism evidence="2 3">
    <name type="scientific">Ladona fulva</name>
    <name type="common">Scarce chaser dragonfly</name>
    <name type="synonym">Libellula fulva</name>
    <dbReference type="NCBI Taxonomy" id="123851"/>
    <lineage>
        <taxon>Eukaryota</taxon>
        <taxon>Metazoa</taxon>
        <taxon>Ecdysozoa</taxon>
        <taxon>Arthropoda</taxon>
        <taxon>Hexapoda</taxon>
        <taxon>Insecta</taxon>
        <taxon>Pterygota</taxon>
        <taxon>Palaeoptera</taxon>
        <taxon>Odonata</taxon>
        <taxon>Epiprocta</taxon>
        <taxon>Anisoptera</taxon>
        <taxon>Libelluloidea</taxon>
        <taxon>Libellulidae</taxon>
        <taxon>Ladona</taxon>
    </lineage>
</organism>
<feature type="compositionally biased region" description="Basic and acidic residues" evidence="1">
    <location>
        <begin position="375"/>
        <end position="386"/>
    </location>
</feature>
<feature type="compositionally biased region" description="Basic and acidic residues" evidence="1">
    <location>
        <begin position="594"/>
        <end position="604"/>
    </location>
</feature>
<feature type="compositionally biased region" description="Pro residues" evidence="1">
    <location>
        <begin position="120"/>
        <end position="129"/>
    </location>
</feature>
<dbReference type="Proteomes" id="UP000792457">
    <property type="component" value="Unassembled WGS sequence"/>
</dbReference>
<dbReference type="OrthoDB" id="16516at2759"/>
<reference evidence="2" key="2">
    <citation type="submission" date="2017-10" db="EMBL/GenBank/DDBJ databases">
        <title>Ladona fulva Genome sequencing and assembly.</title>
        <authorList>
            <person name="Murali S."/>
            <person name="Richards S."/>
            <person name="Bandaranaike D."/>
            <person name="Bellair M."/>
            <person name="Blankenburg K."/>
            <person name="Chao H."/>
            <person name="Dinh H."/>
            <person name="Doddapaneni H."/>
            <person name="Dugan-Rocha S."/>
            <person name="Elkadiri S."/>
            <person name="Gnanaolivu R."/>
            <person name="Hernandez B."/>
            <person name="Skinner E."/>
            <person name="Javaid M."/>
            <person name="Lee S."/>
            <person name="Li M."/>
            <person name="Ming W."/>
            <person name="Munidasa M."/>
            <person name="Muniz J."/>
            <person name="Nguyen L."/>
            <person name="Hughes D."/>
            <person name="Osuji N."/>
            <person name="Pu L.-L."/>
            <person name="Puazo M."/>
            <person name="Qu C."/>
            <person name="Quiroz J."/>
            <person name="Raj R."/>
            <person name="Weissenberger G."/>
            <person name="Xin Y."/>
            <person name="Zou X."/>
            <person name="Han Y."/>
            <person name="Worley K."/>
            <person name="Muzny D."/>
            <person name="Gibbs R."/>
        </authorList>
    </citation>
    <scope>NUCLEOTIDE SEQUENCE</scope>
    <source>
        <strain evidence="2">Sampled in the wild</strain>
    </source>
</reference>
<feature type="compositionally biased region" description="Low complexity" evidence="1">
    <location>
        <begin position="547"/>
        <end position="561"/>
    </location>
</feature>
<sequence>MLPSSGYFQTLNCPFYDSGLCDRPYCHYRHVRKEISVPKESQSSVSSLAREPGPSLIGIGDDQNILQQLVSEAVKKALQSTELSSAASGEGSSSSSPGSEVSTKLVEKVLEGLKPLVAPTLPPPPPPTPSVTTSPVPSYKPTPISELRKRHIPVPYTPKDTKTILVKRRLSCDGSTKYVKAKSTTTKHREEYVPGISGKSVSGDVPTYTPFSSQKYGTAQYSVSESVIRNDLLYTPSDKSSLPSKAADYVPSGISDNYLPANLYKPTTRGSSPIKEPQYQPDVSSVNISYTPSKLDSLEEANSCLKKLDNPEKNSEFSLPRRDSDIENEFLRKYYLQSSSGEKETEIEEKTQETQQCTSRELSKDLKLMNGSKDSLSKSDSKDKEPQTSSQLKHSSHQKDHRNDKHKHSKDHKKSKEVKDSKEHKSSKDHKSSRCSDSQKDSKCSKESKDEKDRKEKSHRSHKESKEHRSSYDKDEKKSKSREVEKKEGHHKERKEKSHNEVSHKSHKESKSSNEKNHSSQSHSSSSDKVKKPKEDSRHSDKKHKSLSSSKSRSDSSKSSSQGRHGEKRKSTEQKGVVPKKRKEEDSFEQMETLLKETMDREPA</sequence>
<feature type="compositionally biased region" description="Basic and acidic residues" evidence="1">
    <location>
        <begin position="464"/>
        <end position="518"/>
    </location>
</feature>
<feature type="compositionally biased region" description="Low complexity" evidence="1">
    <location>
        <begin position="83"/>
        <end position="102"/>
    </location>
</feature>
<dbReference type="EMBL" id="KZ309769">
    <property type="protein sequence ID" value="KAG8239638.1"/>
    <property type="molecule type" value="Genomic_DNA"/>
</dbReference>
<evidence type="ECO:0000313" key="3">
    <source>
        <dbReference type="Proteomes" id="UP000792457"/>
    </source>
</evidence>
<feature type="compositionally biased region" description="Basic and acidic residues" evidence="1">
    <location>
        <begin position="341"/>
        <end position="352"/>
    </location>
</feature>
<protein>
    <submittedName>
        <fullName evidence="2">Uncharacterized protein</fullName>
    </submittedName>
</protein>
<proteinExistence type="predicted"/>
<feature type="compositionally biased region" description="Low complexity" evidence="1">
    <location>
        <begin position="130"/>
        <end position="143"/>
    </location>
</feature>
<feature type="compositionally biased region" description="Basic and acidic residues" evidence="1">
    <location>
        <begin position="526"/>
        <end position="539"/>
    </location>
</feature>
<evidence type="ECO:0000256" key="1">
    <source>
        <dbReference type="SAM" id="MobiDB-lite"/>
    </source>
</evidence>
<dbReference type="AlphaFoldDB" id="A0A8K0KX08"/>
<gene>
    <name evidence="2" type="ORF">J437_LFUL019329</name>
</gene>